<feature type="chain" id="PRO_5037298810" evidence="1">
    <location>
        <begin position="27"/>
        <end position="457"/>
    </location>
</feature>
<dbReference type="AlphaFoldDB" id="A0A941DLW1"/>
<organism evidence="2 3">
    <name type="scientific">Undibacterium luofuense</name>
    <dbReference type="NCBI Taxonomy" id="2828733"/>
    <lineage>
        <taxon>Bacteria</taxon>
        <taxon>Pseudomonadati</taxon>
        <taxon>Pseudomonadota</taxon>
        <taxon>Betaproteobacteria</taxon>
        <taxon>Burkholderiales</taxon>
        <taxon>Oxalobacteraceae</taxon>
        <taxon>Undibacterium</taxon>
    </lineage>
</organism>
<reference evidence="2" key="1">
    <citation type="submission" date="2021-04" db="EMBL/GenBank/DDBJ databases">
        <title>novel species isolated from subtropical streams in China.</title>
        <authorList>
            <person name="Lu H."/>
        </authorList>
    </citation>
    <scope>NUCLEOTIDE SEQUENCE</scope>
    <source>
        <strain evidence="2">LFS511W</strain>
    </source>
</reference>
<evidence type="ECO:0000256" key="1">
    <source>
        <dbReference type="SAM" id="SignalP"/>
    </source>
</evidence>
<gene>
    <name evidence="2" type="ORF">KDM89_07235</name>
</gene>
<name>A0A941DLW1_9BURK</name>
<evidence type="ECO:0000313" key="3">
    <source>
        <dbReference type="Proteomes" id="UP000680067"/>
    </source>
</evidence>
<comment type="caution">
    <text evidence="2">The sequence shown here is derived from an EMBL/GenBank/DDBJ whole genome shotgun (WGS) entry which is preliminary data.</text>
</comment>
<feature type="signal peptide" evidence="1">
    <location>
        <begin position="1"/>
        <end position="26"/>
    </location>
</feature>
<proteinExistence type="predicted"/>
<keyword evidence="1" id="KW-0732">Signal</keyword>
<dbReference type="EMBL" id="JAGSPN010000004">
    <property type="protein sequence ID" value="MBR7781927.1"/>
    <property type="molecule type" value="Genomic_DNA"/>
</dbReference>
<accession>A0A941DLW1</accession>
<dbReference type="Proteomes" id="UP000680067">
    <property type="component" value="Unassembled WGS sequence"/>
</dbReference>
<sequence length="457" mass="50076">MPFPHTSMAGMLAAALMSLPALPVQAADIADTSGSDDSARLAVSAKSAKSSEFPESFISRVSLDHQHSLRTEFWSGDRLLSDQGSLLQASLWSQLKVDAGDAGQILAKGWLRQQSSQHVSVPAPAHGALRELYWRYQAGDMQLRLGRQLLAWGRADGVNPTDNLSPRDFRLLTPEDSDQRTGSNALQLIFNSSAGQFSLTAMPALNSHRLPLPQVTGIQLVQAEAEHQRALALKWDYSGEGLDASLSVMRGPDLMPGLNRVSMTAQGLQLLLRPAQATVFGADLSATAGGLIWRAEAAYSRYTDSVSADSVAMLQPKRDQWMLVAGPEAELGGSTTLGVQLLMQHVRDWRDPADLPDTLLQRLAMQQAAFQNQTRASQTGFTWRLATRKLNDSLLAEVSGVMLAPQRAGLWRAKVDYALDDRWHLQGGAERYFGPRSHFFGQLKDNQLFYLQLRAGF</sequence>
<keyword evidence="3" id="KW-1185">Reference proteome</keyword>
<protein>
    <submittedName>
        <fullName evidence="2">Uncharacterized protein</fullName>
    </submittedName>
</protein>
<evidence type="ECO:0000313" key="2">
    <source>
        <dbReference type="EMBL" id="MBR7781927.1"/>
    </source>
</evidence>
<dbReference type="RefSeq" id="WP_212687279.1">
    <property type="nucleotide sequence ID" value="NZ_JAGSPN010000004.1"/>
</dbReference>